<dbReference type="Pfam" id="PF01243">
    <property type="entry name" value="PNPOx_N"/>
    <property type="match status" value="1"/>
</dbReference>
<dbReference type="Proteomes" id="UP000192333">
    <property type="component" value="Chromosome I"/>
</dbReference>
<dbReference type="InterPro" id="IPR012349">
    <property type="entry name" value="Split_barrel_FMN-bd"/>
</dbReference>
<protein>
    <recommendedName>
        <fullName evidence="1">Pyridoxamine 5'-phosphate oxidase N-terminal domain-containing protein</fullName>
    </recommendedName>
</protein>
<name>A0A1W2H7C8_9BACT</name>
<reference evidence="3" key="1">
    <citation type="submission" date="2017-04" db="EMBL/GenBank/DDBJ databases">
        <authorList>
            <person name="Varghese N."/>
            <person name="Submissions S."/>
        </authorList>
    </citation>
    <scope>NUCLEOTIDE SEQUENCE [LARGE SCALE GENOMIC DNA]</scope>
    <source>
        <strain evidence="3">DSM 16537</strain>
    </source>
</reference>
<accession>A0A1W2H7C8</accession>
<evidence type="ECO:0000259" key="1">
    <source>
        <dbReference type="Pfam" id="PF01243"/>
    </source>
</evidence>
<gene>
    <name evidence="2" type="ORF">SAMN00777080_3472</name>
</gene>
<dbReference type="InterPro" id="IPR011576">
    <property type="entry name" value="Pyridox_Oxase_N"/>
</dbReference>
<dbReference type="AlphaFoldDB" id="A0A1W2H7C8"/>
<dbReference type="PANTHER" id="PTHR40660">
    <property type="entry name" value="5'-PHOSPHATE OXIDASE PUTATIVE DOMAIN-CONTAINING PROTEIN-RELATED"/>
    <property type="match status" value="1"/>
</dbReference>
<dbReference type="OrthoDB" id="7867371at2"/>
<feature type="domain" description="Pyridoxamine 5'-phosphate oxidase N-terminal" evidence="1">
    <location>
        <begin position="6"/>
        <end position="88"/>
    </location>
</feature>
<dbReference type="SUPFAM" id="SSF50475">
    <property type="entry name" value="FMN-binding split barrel"/>
    <property type="match status" value="1"/>
</dbReference>
<evidence type="ECO:0000313" key="3">
    <source>
        <dbReference type="Proteomes" id="UP000192333"/>
    </source>
</evidence>
<dbReference type="STRING" id="758820.SAMN00777080_3472"/>
<dbReference type="PANTHER" id="PTHR40660:SF1">
    <property type="entry name" value="5'-PHOSPHATE OXIDASE PUTATIVE DOMAIN-CONTAINING PROTEIN-RELATED"/>
    <property type="match status" value="1"/>
</dbReference>
<dbReference type="EMBL" id="LT838813">
    <property type="protein sequence ID" value="SMD44837.1"/>
    <property type="molecule type" value="Genomic_DNA"/>
</dbReference>
<evidence type="ECO:0000313" key="2">
    <source>
        <dbReference type="EMBL" id="SMD44837.1"/>
    </source>
</evidence>
<dbReference type="Gene3D" id="2.30.110.10">
    <property type="entry name" value="Electron Transport, Fmn-binding Protein, Chain A"/>
    <property type="match status" value="1"/>
</dbReference>
<organism evidence="2 3">
    <name type="scientific">Aquiflexum balticum DSM 16537</name>
    <dbReference type="NCBI Taxonomy" id="758820"/>
    <lineage>
        <taxon>Bacteria</taxon>
        <taxon>Pseudomonadati</taxon>
        <taxon>Bacteroidota</taxon>
        <taxon>Cytophagia</taxon>
        <taxon>Cytophagales</taxon>
        <taxon>Cyclobacteriaceae</taxon>
        <taxon>Aquiflexum</taxon>
    </lineage>
</organism>
<proteinExistence type="predicted"/>
<sequence>MINSDVKKYIDKSVLCWLATVNELNEPNVSPKEVFTYDGEHSLLIANIASPLSIKNIRENPNVCVSFIDVFIQKGFKLKGTARVIEKKDPGFGNKAKLLTDLFTDNFPIKSIIEITVIRVDKIMAPSYFLYPDKTEQSQIESAMKTYKVKPID</sequence>
<keyword evidence="3" id="KW-1185">Reference proteome</keyword>
<dbReference type="RefSeq" id="WP_084121620.1">
    <property type="nucleotide sequence ID" value="NZ_LT838813.1"/>
</dbReference>